<sequence>MSNISFNPGEENFSNLLNSNVYVDKTEIILNLNILIDTNNNAICVSCPSGFGKTYTVNMLTAYYCNTDKKITIFDDKNISKKENWDKYLGKFNVIILNMDYFFTDKSIKNGIKAIKKLILIEIKRSISNFESLIYITGILPMLESEYKISDNYSMISPEWMAKYFGFNENEIEELLKKKFGSEMHDNTNKEKIKKIKLDDGLNGSYEKKLNEKQLLYDEKLIHKNEIKLNLKDIKNWYNGYQLIDNIYGKKYNIYSSYSVVKAIMKKKIHCFQNKSILHSVIEKNFYHLKDIIILLMNSKRIKINVTSFESDMTIFNNKDDILTLFVHYGFLGYDSNTKEVYIPNEEVRINFEKFIISEKWKILNTKRDIFNPDEENFENMLNSKYYVDKTESILYLNKKVNTKEKYICDSRPAGFGKTTTAEMISAYYSF</sequence>
<comment type="caution">
    <text evidence="2">The sequence shown here is derived from an EMBL/GenBank/DDBJ whole genome shotgun (WGS) entry which is preliminary data.</text>
</comment>
<organism evidence="2 3">
    <name type="scientific">Anaeromyces robustus</name>
    <dbReference type="NCBI Taxonomy" id="1754192"/>
    <lineage>
        <taxon>Eukaryota</taxon>
        <taxon>Fungi</taxon>
        <taxon>Fungi incertae sedis</taxon>
        <taxon>Chytridiomycota</taxon>
        <taxon>Chytridiomycota incertae sedis</taxon>
        <taxon>Neocallimastigomycetes</taxon>
        <taxon>Neocallimastigales</taxon>
        <taxon>Neocallimastigaceae</taxon>
        <taxon>Anaeromyces</taxon>
    </lineage>
</organism>
<dbReference type="AlphaFoldDB" id="A0A1Y1V6S5"/>
<proteinExistence type="predicted"/>
<evidence type="ECO:0000313" key="3">
    <source>
        <dbReference type="Proteomes" id="UP000193944"/>
    </source>
</evidence>
<name>A0A1Y1V6S5_9FUNG</name>
<evidence type="ECO:0000313" key="2">
    <source>
        <dbReference type="EMBL" id="ORX48472.1"/>
    </source>
</evidence>
<dbReference type="EMBL" id="MCFG01000749">
    <property type="protein sequence ID" value="ORX48472.1"/>
    <property type="molecule type" value="Genomic_DNA"/>
</dbReference>
<reference evidence="2 3" key="1">
    <citation type="submission" date="2016-08" db="EMBL/GenBank/DDBJ databases">
        <title>A Parts List for Fungal Cellulosomes Revealed by Comparative Genomics.</title>
        <authorList>
            <consortium name="DOE Joint Genome Institute"/>
            <person name="Haitjema C.H."/>
            <person name="Gilmore S.P."/>
            <person name="Henske J.K."/>
            <person name="Solomon K.V."/>
            <person name="De Groot R."/>
            <person name="Kuo A."/>
            <person name="Mondo S.J."/>
            <person name="Salamov A.A."/>
            <person name="Labutti K."/>
            <person name="Zhao Z."/>
            <person name="Chiniquy J."/>
            <person name="Barry K."/>
            <person name="Brewer H.M."/>
            <person name="Purvine S.O."/>
            <person name="Wright A.T."/>
            <person name="Boxma B."/>
            <person name="Van Alen T."/>
            <person name="Hackstein J.H."/>
            <person name="Baker S.E."/>
            <person name="Grigoriev I.V."/>
            <person name="O'Malley M.A."/>
        </authorList>
    </citation>
    <scope>NUCLEOTIDE SEQUENCE [LARGE SCALE GENOMIC DNA]</scope>
    <source>
        <strain evidence="2 3">S4</strain>
    </source>
</reference>
<feature type="domain" description="AAA-ATPase-like" evidence="1">
    <location>
        <begin position="11"/>
        <end position="119"/>
    </location>
</feature>
<protein>
    <recommendedName>
        <fullName evidence="1">AAA-ATPase-like domain-containing protein</fullName>
    </recommendedName>
</protein>
<evidence type="ECO:0000259" key="1">
    <source>
        <dbReference type="Pfam" id="PF09820"/>
    </source>
</evidence>
<dbReference type="Proteomes" id="UP000193944">
    <property type="component" value="Unassembled WGS sequence"/>
</dbReference>
<dbReference type="PANTHER" id="PTHR34825">
    <property type="entry name" value="CONSERVED PROTEIN, WITH A WEAK D-GALACTARATE DEHYDRATASE/ALTRONATE HYDROLASE DOMAIN"/>
    <property type="match status" value="1"/>
</dbReference>
<keyword evidence="3" id="KW-1185">Reference proteome</keyword>
<accession>A0A1Y1V6S5</accession>
<dbReference type="InterPro" id="IPR018631">
    <property type="entry name" value="AAA-ATPase-like_dom"/>
</dbReference>
<gene>
    <name evidence="2" type="ORF">BCR32DRAFT_273617</name>
</gene>
<reference evidence="2 3" key="2">
    <citation type="submission" date="2016-08" db="EMBL/GenBank/DDBJ databases">
        <title>Pervasive Adenine N6-methylation of Active Genes in Fungi.</title>
        <authorList>
            <consortium name="DOE Joint Genome Institute"/>
            <person name="Mondo S.J."/>
            <person name="Dannebaum R.O."/>
            <person name="Kuo R.C."/>
            <person name="Labutti K."/>
            <person name="Haridas S."/>
            <person name="Kuo A."/>
            <person name="Salamov A."/>
            <person name="Ahrendt S.R."/>
            <person name="Lipzen A."/>
            <person name="Sullivan W."/>
            <person name="Andreopoulos W.B."/>
            <person name="Clum A."/>
            <person name="Lindquist E."/>
            <person name="Daum C."/>
            <person name="Ramamoorthy G.K."/>
            <person name="Gryganskyi A."/>
            <person name="Culley D."/>
            <person name="Magnuson J.K."/>
            <person name="James T.Y."/>
            <person name="O'Malley M.A."/>
            <person name="Stajich J.E."/>
            <person name="Spatafora J.W."/>
            <person name="Visel A."/>
            <person name="Grigoriev I.V."/>
        </authorList>
    </citation>
    <scope>NUCLEOTIDE SEQUENCE [LARGE SCALE GENOMIC DNA]</scope>
    <source>
        <strain evidence="2 3">S4</strain>
    </source>
</reference>
<dbReference type="PANTHER" id="PTHR34825:SF1">
    <property type="entry name" value="AAA-ATPASE-LIKE DOMAIN-CONTAINING PROTEIN"/>
    <property type="match status" value="1"/>
</dbReference>
<dbReference type="Pfam" id="PF09820">
    <property type="entry name" value="AAA-ATPase_like"/>
    <property type="match status" value="1"/>
</dbReference>
<dbReference type="STRING" id="1754192.A0A1Y1V6S5"/>